<dbReference type="Proteomes" id="UP000222788">
    <property type="component" value="Unassembled WGS sequence"/>
</dbReference>
<evidence type="ECO:0000313" key="2">
    <source>
        <dbReference type="Proteomes" id="UP000222788"/>
    </source>
</evidence>
<name>A0A2C5X9Q9_9PEZI</name>
<gene>
    <name evidence="1" type="ORF">CFIMG_008071RA00001</name>
</gene>
<sequence>MSPAAEASCASAMEAARSPAALVPTRLRGKERGLWRPLAHRSQPFPAQRFGEDSSSWLLDAGCWEFQESLALRIVSIIKGISVRPAMTVMAET</sequence>
<accession>A0A2C5X9Q9</accession>
<dbReference type="EMBL" id="APWK03000033">
    <property type="protein sequence ID" value="PHH54001.1"/>
    <property type="molecule type" value="Genomic_DNA"/>
</dbReference>
<proteinExistence type="predicted"/>
<evidence type="ECO:0000313" key="1">
    <source>
        <dbReference type="EMBL" id="PHH54001.1"/>
    </source>
</evidence>
<keyword evidence="2" id="KW-1185">Reference proteome</keyword>
<organism evidence="1 2">
    <name type="scientific">Ceratocystis fimbriata CBS 114723</name>
    <dbReference type="NCBI Taxonomy" id="1035309"/>
    <lineage>
        <taxon>Eukaryota</taxon>
        <taxon>Fungi</taxon>
        <taxon>Dikarya</taxon>
        <taxon>Ascomycota</taxon>
        <taxon>Pezizomycotina</taxon>
        <taxon>Sordariomycetes</taxon>
        <taxon>Hypocreomycetidae</taxon>
        <taxon>Microascales</taxon>
        <taxon>Ceratocystidaceae</taxon>
        <taxon>Ceratocystis</taxon>
    </lineage>
</organism>
<protein>
    <submittedName>
        <fullName evidence="1">Uncharacterized protein</fullName>
    </submittedName>
</protein>
<dbReference type="AlphaFoldDB" id="A0A2C5X9Q9"/>
<reference evidence="1 2" key="1">
    <citation type="journal article" date="2013" name="Fungal Biol.">
        <title>Analysis of microsatellite markers in the genome of the plant pathogen Ceratocystis fimbriata.</title>
        <authorList>
            <person name="Simpson M.C."/>
            <person name="Wilken P.M."/>
            <person name="Coetzee M.P."/>
            <person name="Wingfield M.J."/>
            <person name="Wingfield B.D."/>
        </authorList>
    </citation>
    <scope>NUCLEOTIDE SEQUENCE [LARGE SCALE GENOMIC DNA]</scope>
    <source>
        <strain evidence="1 2">CBS 114723</strain>
    </source>
</reference>
<reference evidence="1 2" key="2">
    <citation type="journal article" date="2013" name="IMA Fungus">
        <title>IMA Genome-F 1: Ceratocystis fimbriata: Draft nuclear genome sequence for the plant pathogen, Ceratocystis fimbriata.</title>
        <authorList>
            <person name="Wilken P.M."/>
            <person name="Steenkamp E.T."/>
            <person name="Wingfield M.J."/>
            <person name="de Beer Z.W."/>
            <person name="Wingfield B.D."/>
        </authorList>
    </citation>
    <scope>NUCLEOTIDE SEQUENCE [LARGE SCALE GENOMIC DNA]</scope>
    <source>
        <strain evidence="1 2">CBS 114723</strain>
    </source>
</reference>
<comment type="caution">
    <text evidence="1">The sequence shown here is derived from an EMBL/GenBank/DDBJ whole genome shotgun (WGS) entry which is preliminary data.</text>
</comment>